<accession>A0AAV4HYI4</accession>
<proteinExistence type="predicted"/>
<evidence type="ECO:0000313" key="1">
    <source>
        <dbReference type="EMBL" id="GFS02491.1"/>
    </source>
</evidence>
<name>A0AAV4HYI4_9GAST</name>
<organism evidence="1 2">
    <name type="scientific">Elysia marginata</name>
    <dbReference type="NCBI Taxonomy" id="1093978"/>
    <lineage>
        <taxon>Eukaryota</taxon>
        <taxon>Metazoa</taxon>
        <taxon>Spiralia</taxon>
        <taxon>Lophotrochozoa</taxon>
        <taxon>Mollusca</taxon>
        <taxon>Gastropoda</taxon>
        <taxon>Heterobranchia</taxon>
        <taxon>Euthyneura</taxon>
        <taxon>Panpulmonata</taxon>
        <taxon>Sacoglossa</taxon>
        <taxon>Placobranchoidea</taxon>
        <taxon>Plakobranchidae</taxon>
        <taxon>Elysia</taxon>
    </lineage>
</organism>
<dbReference type="EMBL" id="BMAT01009245">
    <property type="protein sequence ID" value="GFS02491.1"/>
    <property type="molecule type" value="Genomic_DNA"/>
</dbReference>
<evidence type="ECO:0000313" key="2">
    <source>
        <dbReference type="Proteomes" id="UP000762676"/>
    </source>
</evidence>
<dbReference type="Proteomes" id="UP000762676">
    <property type="component" value="Unassembled WGS sequence"/>
</dbReference>
<sequence>MKPQTTQRPASLVFCRTVTIAFVYRVVGNGEPPKVAGLRCERPALRGRVVCTNGTECTYLHALPDGTEVEKKITIITACGSTYFLVKAVNLNCGCSPTLCEGQEACACRTPIKLGYLQPRSLEYFCGFHHPCKRNETPIAMQIFSPRKMQIWLLVLNCAVSKTLQTFSPRTFQIQPCARFCRINPFSKKT</sequence>
<comment type="caution">
    <text evidence="1">The sequence shown here is derived from an EMBL/GenBank/DDBJ whole genome shotgun (WGS) entry which is preliminary data.</text>
</comment>
<gene>
    <name evidence="1" type="ORF">ElyMa_004608200</name>
</gene>
<evidence type="ECO:0008006" key="3">
    <source>
        <dbReference type="Google" id="ProtNLM"/>
    </source>
</evidence>
<reference evidence="1 2" key="1">
    <citation type="journal article" date="2021" name="Elife">
        <title>Chloroplast acquisition without the gene transfer in kleptoplastic sea slugs, Plakobranchus ocellatus.</title>
        <authorList>
            <person name="Maeda T."/>
            <person name="Takahashi S."/>
            <person name="Yoshida T."/>
            <person name="Shimamura S."/>
            <person name="Takaki Y."/>
            <person name="Nagai Y."/>
            <person name="Toyoda A."/>
            <person name="Suzuki Y."/>
            <person name="Arimoto A."/>
            <person name="Ishii H."/>
            <person name="Satoh N."/>
            <person name="Nishiyama T."/>
            <person name="Hasebe M."/>
            <person name="Maruyama T."/>
            <person name="Minagawa J."/>
            <person name="Obokata J."/>
            <person name="Shigenobu S."/>
        </authorList>
    </citation>
    <scope>NUCLEOTIDE SEQUENCE [LARGE SCALE GENOMIC DNA]</scope>
</reference>
<keyword evidence="2" id="KW-1185">Reference proteome</keyword>
<protein>
    <recommendedName>
        <fullName evidence="3">C3H1-type domain-containing protein</fullName>
    </recommendedName>
</protein>
<dbReference type="AlphaFoldDB" id="A0AAV4HYI4"/>